<name>A0A859FB34_9BACI</name>
<dbReference type="Proteomes" id="UP000318138">
    <property type="component" value="Chromosome"/>
</dbReference>
<accession>A0A859FB34</accession>
<keyword evidence="3" id="KW-1185">Reference proteome</keyword>
<dbReference type="RefSeq" id="WP_176008257.1">
    <property type="nucleotide sequence ID" value="NZ_CP041372.2"/>
</dbReference>
<dbReference type="PROSITE" id="PS50943">
    <property type="entry name" value="HTH_CROC1"/>
    <property type="match status" value="1"/>
</dbReference>
<proteinExistence type="predicted"/>
<dbReference type="SMART" id="SM00530">
    <property type="entry name" value="HTH_XRE"/>
    <property type="match status" value="1"/>
</dbReference>
<gene>
    <name evidence="2" type="ORF">FLK61_26000</name>
</gene>
<dbReference type="SUPFAM" id="SSF47413">
    <property type="entry name" value="lambda repressor-like DNA-binding domains"/>
    <property type="match status" value="1"/>
</dbReference>
<evidence type="ECO:0000313" key="2">
    <source>
        <dbReference type="EMBL" id="QKS70217.1"/>
    </source>
</evidence>
<evidence type="ECO:0000313" key="3">
    <source>
        <dbReference type="Proteomes" id="UP000318138"/>
    </source>
</evidence>
<dbReference type="Gene3D" id="1.10.260.40">
    <property type="entry name" value="lambda repressor-like DNA-binding domains"/>
    <property type="match status" value="1"/>
</dbReference>
<dbReference type="EMBL" id="CP041372">
    <property type="protein sequence ID" value="QKS70217.1"/>
    <property type="molecule type" value="Genomic_DNA"/>
</dbReference>
<sequence length="81" mass="9578">MRTFNLIYIKNRRKELQISLQEMAVSLGFKNASTYMKYERGDYSFKAEHLPLLAKELNCKIENFFSLNVVKTATKRKRKAN</sequence>
<reference evidence="3" key="1">
    <citation type="submission" date="2019-07" db="EMBL/GenBank/DDBJ databases">
        <title>Bacillus alkalisoli sp. nov. isolated from saline soil.</title>
        <authorList>
            <person name="Sun J.-Q."/>
            <person name="Xu L."/>
        </authorList>
    </citation>
    <scope>NUCLEOTIDE SEQUENCE [LARGE SCALE GENOMIC DNA]</scope>
    <source>
        <strain evidence="3">M4U3P1</strain>
    </source>
</reference>
<protein>
    <submittedName>
        <fullName evidence="2">Helix-turn-helix transcriptional regulator</fullName>
    </submittedName>
</protein>
<organism evidence="2 3">
    <name type="scientific">Paenalkalicoccus suaedae</name>
    <dbReference type="NCBI Taxonomy" id="2592382"/>
    <lineage>
        <taxon>Bacteria</taxon>
        <taxon>Bacillati</taxon>
        <taxon>Bacillota</taxon>
        <taxon>Bacilli</taxon>
        <taxon>Bacillales</taxon>
        <taxon>Bacillaceae</taxon>
        <taxon>Paenalkalicoccus</taxon>
    </lineage>
</organism>
<dbReference type="KEGG" id="psua:FLK61_26000"/>
<dbReference type="AlphaFoldDB" id="A0A859FB34"/>
<dbReference type="CDD" id="cd00093">
    <property type="entry name" value="HTH_XRE"/>
    <property type="match status" value="1"/>
</dbReference>
<dbReference type="GO" id="GO:0003677">
    <property type="term" value="F:DNA binding"/>
    <property type="evidence" value="ECO:0007669"/>
    <property type="project" value="InterPro"/>
</dbReference>
<dbReference type="InterPro" id="IPR001387">
    <property type="entry name" value="Cro/C1-type_HTH"/>
</dbReference>
<feature type="domain" description="HTH cro/C1-type" evidence="1">
    <location>
        <begin position="9"/>
        <end position="64"/>
    </location>
</feature>
<dbReference type="Pfam" id="PF01381">
    <property type="entry name" value="HTH_3"/>
    <property type="match status" value="1"/>
</dbReference>
<dbReference type="InterPro" id="IPR010982">
    <property type="entry name" value="Lambda_DNA-bd_dom_sf"/>
</dbReference>
<evidence type="ECO:0000259" key="1">
    <source>
        <dbReference type="PROSITE" id="PS50943"/>
    </source>
</evidence>